<feature type="compositionally biased region" description="Polar residues" evidence="1">
    <location>
        <begin position="379"/>
        <end position="389"/>
    </location>
</feature>
<feature type="chain" id="PRO_5035323871" evidence="2">
    <location>
        <begin position="23"/>
        <end position="504"/>
    </location>
</feature>
<evidence type="ECO:0000313" key="4">
    <source>
        <dbReference type="Proteomes" id="UP000664414"/>
    </source>
</evidence>
<dbReference type="EMBL" id="JAFKGL010000013">
    <property type="protein sequence ID" value="MBN9412795.1"/>
    <property type="molecule type" value="Genomic_DNA"/>
</dbReference>
<evidence type="ECO:0000313" key="3">
    <source>
        <dbReference type="EMBL" id="MBN9412795.1"/>
    </source>
</evidence>
<reference evidence="3" key="1">
    <citation type="submission" date="2021-02" db="EMBL/GenBank/DDBJ databases">
        <title>Thiocyanate and organic carbon inputs drive convergent selection for specific autotrophic Afipia and Thiobacillus strains within complex microbiomes.</title>
        <authorList>
            <person name="Huddy R.J."/>
            <person name="Sachdeva R."/>
            <person name="Kadzinga F."/>
            <person name="Kantor R.S."/>
            <person name="Harrison S.T.L."/>
            <person name="Banfield J.F."/>
        </authorList>
    </citation>
    <scope>NUCLEOTIDE SEQUENCE</scope>
    <source>
        <strain evidence="3">SCN18_10_11_15_R4_P_38_20</strain>
    </source>
</reference>
<feature type="signal peptide" evidence="2">
    <location>
        <begin position="1"/>
        <end position="22"/>
    </location>
</feature>
<gene>
    <name evidence="3" type="ORF">J0H12_02555</name>
</gene>
<comment type="caution">
    <text evidence="3">The sequence shown here is derived from an EMBL/GenBank/DDBJ whole genome shotgun (WGS) entry which is preliminary data.</text>
</comment>
<feature type="compositionally biased region" description="Low complexity" evidence="1">
    <location>
        <begin position="359"/>
        <end position="377"/>
    </location>
</feature>
<feature type="region of interest" description="Disordered" evidence="1">
    <location>
        <begin position="329"/>
        <end position="391"/>
    </location>
</feature>
<dbReference type="Proteomes" id="UP000664414">
    <property type="component" value="Unassembled WGS sequence"/>
</dbReference>
<organism evidence="3 4">
    <name type="scientific">Candidatus Paracaedimonas acanthamoebae</name>
    <dbReference type="NCBI Taxonomy" id="244581"/>
    <lineage>
        <taxon>Bacteria</taxon>
        <taxon>Pseudomonadati</taxon>
        <taxon>Pseudomonadota</taxon>
        <taxon>Alphaproteobacteria</taxon>
        <taxon>Holosporales</taxon>
        <taxon>Caedimonadaceae</taxon>
        <taxon>Candidatus Paracaedimonas</taxon>
    </lineage>
</organism>
<name>A0A8J7TTE3_9PROT</name>
<keyword evidence="2" id="KW-0732">Signal</keyword>
<evidence type="ECO:0000256" key="1">
    <source>
        <dbReference type="SAM" id="MobiDB-lite"/>
    </source>
</evidence>
<evidence type="ECO:0000256" key="2">
    <source>
        <dbReference type="SAM" id="SignalP"/>
    </source>
</evidence>
<accession>A0A8J7TTE3</accession>
<dbReference type="AlphaFoldDB" id="A0A8J7TTE3"/>
<proteinExistence type="predicted"/>
<protein>
    <submittedName>
        <fullName evidence="3">Uncharacterized protein</fullName>
    </submittedName>
</protein>
<sequence>MKYTKFSFMFLLGISFLFPFHALSSALDLSEEKKSPYALPIPSSGKANISTGKVLWDQGKEHFEKYYIGQLKPRHTQDELRSLFDLIEETARQGKLYTPVHFKKTGSFDGLTLDFVVKKETIVQFYLMNAFDKALVELLDTANEITQKAIYLKSDLEILKTYFFNICAVLKKIEFMTNNVFGVTNDEFNLQEFTNYFGQVSYTPANNIKLYSQNFVHSILAEKEGKLSIYDYIIHNTQLYYMLFVNQYIFIDSHLKDPKNPNRKLLKRTCVNGKLGDYKFDFQAMPLPKLSELNSLPETLGNDQILLENEPEEPSQKNEATLHPEISVPSALPESTEKKAEIASPIQHSAAETHSKQEAAIASSSTSLPSPVLPAASQRRPTLSSSTPNDLKVTIDKLSQLEDVLKKHDGGASAGMKTRHFLSLAQALNKLGYFSHFEADKKEVKIKIDPTDQNPGVVSVMHTNHTGTSKETGITRPTAAKMQEIVTILREKAQASSSTAEKRE</sequence>